<evidence type="ECO:0000313" key="3">
    <source>
        <dbReference type="Proteomes" id="UP000095042"/>
    </source>
</evidence>
<accession>A0A1E3W9M6</accession>
<comment type="caution">
    <text evidence="2">The sequence shown here is derived from an EMBL/GenBank/DDBJ whole genome shotgun (WGS) entry which is preliminary data.</text>
</comment>
<evidence type="ECO:0000256" key="1">
    <source>
        <dbReference type="SAM" id="MobiDB-lite"/>
    </source>
</evidence>
<evidence type="ECO:0000313" key="2">
    <source>
        <dbReference type="EMBL" id="ODS02476.1"/>
    </source>
</evidence>
<reference evidence="2 3" key="1">
    <citation type="journal article" date="2016" name="Environ. Microbiol.">
        <title>New Methyloceanibacter diversity from North Sea sediments includes methanotroph containing solely the soluble methane monooxygenase.</title>
        <authorList>
            <person name="Vekeman B."/>
            <person name="Kerckhof F.M."/>
            <person name="Cremers G."/>
            <person name="de Vos P."/>
            <person name="Vandamme P."/>
            <person name="Boon N."/>
            <person name="Op den Camp H.J."/>
            <person name="Heylen K."/>
        </authorList>
    </citation>
    <scope>NUCLEOTIDE SEQUENCE [LARGE SCALE GENOMIC DNA]</scope>
    <source>
        <strain evidence="2 3">R-67177</strain>
    </source>
</reference>
<feature type="region of interest" description="Disordered" evidence="1">
    <location>
        <begin position="1"/>
        <end position="72"/>
    </location>
</feature>
<dbReference type="EMBL" id="LPWD01000299">
    <property type="protein sequence ID" value="ODS02476.1"/>
    <property type="molecule type" value="Genomic_DNA"/>
</dbReference>
<dbReference type="AlphaFoldDB" id="A0A1E3W9M6"/>
<dbReference type="RefSeq" id="WP_069624334.1">
    <property type="nucleotide sequence ID" value="NZ_LPWD01000299.1"/>
</dbReference>
<organism evidence="2 3">
    <name type="scientific">Methyloceanibacter marginalis</name>
    <dbReference type="NCBI Taxonomy" id="1774971"/>
    <lineage>
        <taxon>Bacteria</taxon>
        <taxon>Pseudomonadati</taxon>
        <taxon>Pseudomonadota</taxon>
        <taxon>Alphaproteobacteria</taxon>
        <taxon>Hyphomicrobiales</taxon>
        <taxon>Hyphomicrobiaceae</taxon>
        <taxon>Methyloceanibacter</taxon>
    </lineage>
</organism>
<name>A0A1E3W9M6_9HYPH</name>
<protein>
    <submittedName>
        <fullName evidence="2">Uncharacterized protein</fullName>
    </submittedName>
</protein>
<keyword evidence="3" id="KW-1185">Reference proteome</keyword>
<sequence>MSKKTPKRRNVAEANEAVSRPEAPETQRGNRAARLLRVDTLPKGGAMITENTDPAEGSETEVALKRAARRKS</sequence>
<dbReference type="Proteomes" id="UP000095042">
    <property type="component" value="Unassembled WGS sequence"/>
</dbReference>
<gene>
    <name evidence="2" type="ORF">AUC71_15175</name>
</gene>
<proteinExistence type="predicted"/>